<dbReference type="PANTHER" id="PTHR11092">
    <property type="entry name" value="SUGAR NUCLEOTIDE EPIMERASE RELATED"/>
    <property type="match status" value="1"/>
</dbReference>
<accession>A0A558D9W0</accession>
<comment type="caution">
    <text evidence="4">The sequence shown here is derived from an EMBL/GenBank/DDBJ whole genome shotgun (WGS) entry which is preliminary data.</text>
</comment>
<feature type="domain" description="NAD-dependent epimerase/dehydratase" evidence="2">
    <location>
        <begin position="3"/>
        <end position="202"/>
    </location>
</feature>
<dbReference type="Gene3D" id="3.40.50.720">
    <property type="entry name" value="NAD(P)-binding Rossmann-like Domain"/>
    <property type="match status" value="1"/>
</dbReference>
<evidence type="ECO:0000259" key="3">
    <source>
        <dbReference type="Pfam" id="PF08338"/>
    </source>
</evidence>
<dbReference type="PANTHER" id="PTHR11092:SF0">
    <property type="entry name" value="EPIMERASE FAMILY PROTEIN SDR39U1"/>
    <property type="match status" value="1"/>
</dbReference>
<evidence type="ECO:0000313" key="5">
    <source>
        <dbReference type="Proteomes" id="UP000317355"/>
    </source>
</evidence>
<feature type="domain" description="DUF1731" evidence="3">
    <location>
        <begin position="237"/>
        <end position="283"/>
    </location>
</feature>
<dbReference type="EMBL" id="VMRY01000011">
    <property type="protein sequence ID" value="TVT57807.1"/>
    <property type="molecule type" value="Genomic_DNA"/>
</dbReference>
<dbReference type="Proteomes" id="UP000317355">
    <property type="component" value="Unassembled WGS sequence"/>
</dbReference>
<proteinExistence type="inferred from homology"/>
<dbReference type="Pfam" id="PF01370">
    <property type="entry name" value="Epimerase"/>
    <property type="match status" value="1"/>
</dbReference>
<reference evidence="4 5" key="1">
    <citation type="submission" date="2019-07" db="EMBL/GenBank/DDBJ databases">
        <title>The pathways for chlorine oxyanion respiration interact through the shared metabolite chlorate.</title>
        <authorList>
            <person name="Barnum T.P."/>
            <person name="Cheng Y."/>
            <person name="Hill K.A."/>
            <person name="Lucas L.N."/>
            <person name="Carlson H.K."/>
            <person name="Coates J.D."/>
        </authorList>
    </citation>
    <scope>NUCLEOTIDE SEQUENCE [LARGE SCALE GENOMIC DNA]</scope>
    <source>
        <strain evidence="4">BK-3</strain>
    </source>
</reference>
<evidence type="ECO:0000259" key="2">
    <source>
        <dbReference type="Pfam" id="PF01370"/>
    </source>
</evidence>
<sequence length="289" mass="31694">MIIAISGASGFVGNALCETLTQSGHQLIKLSRNDFQSAGSDLVNKMQGCNAVINLAGENISRRWTANYMKAIYNSRILTTRALVSAMQQMDQRPDCFISTSALGAFDSNGTYAESDPPNATDFLGRLSHDWEASARKAEAFGVRTLIFRLGLVLGKEGGMMKQLLLPFRLGLGGPIGDGSQPFSWIHINDLVRAYPYALEQITMSGVYHLCAPDTMTNRQFSKTLGSVLHRPVLFPVPKLVLRLLFGKGADVMTSGQHLVSERLPEAGFEFEFNTLKKALTEITTEKRS</sequence>
<dbReference type="NCBIfam" id="TIGR01777">
    <property type="entry name" value="yfcH"/>
    <property type="match status" value="1"/>
</dbReference>
<name>A0A558D9W0_9GAMM</name>
<comment type="similarity">
    <text evidence="1">Belongs to the NAD(P)-dependent epimerase/dehydratase family. SDR39U1 subfamily.</text>
</comment>
<dbReference type="InterPro" id="IPR036291">
    <property type="entry name" value="NAD(P)-bd_dom_sf"/>
</dbReference>
<evidence type="ECO:0000313" key="4">
    <source>
        <dbReference type="EMBL" id="TVT57807.1"/>
    </source>
</evidence>
<dbReference type="InterPro" id="IPR013549">
    <property type="entry name" value="DUF1731"/>
</dbReference>
<protein>
    <submittedName>
        <fullName evidence="4">TIGR01777 family protein</fullName>
    </submittedName>
</protein>
<dbReference type="AlphaFoldDB" id="A0A558D9W0"/>
<evidence type="ECO:0000256" key="1">
    <source>
        <dbReference type="ARBA" id="ARBA00009353"/>
    </source>
</evidence>
<gene>
    <name evidence="4" type="ORF">FHK82_05400</name>
</gene>
<dbReference type="SUPFAM" id="SSF51735">
    <property type="entry name" value="NAD(P)-binding Rossmann-fold domains"/>
    <property type="match status" value="1"/>
</dbReference>
<dbReference type="InterPro" id="IPR001509">
    <property type="entry name" value="Epimerase_deHydtase"/>
</dbReference>
<organism evidence="4 5">
    <name type="scientific">Sedimenticola thiotaurini</name>
    <dbReference type="NCBI Taxonomy" id="1543721"/>
    <lineage>
        <taxon>Bacteria</taxon>
        <taxon>Pseudomonadati</taxon>
        <taxon>Pseudomonadota</taxon>
        <taxon>Gammaproteobacteria</taxon>
        <taxon>Chromatiales</taxon>
        <taxon>Sedimenticolaceae</taxon>
        <taxon>Sedimenticola</taxon>
    </lineage>
</organism>
<dbReference type="Pfam" id="PF08338">
    <property type="entry name" value="DUF1731"/>
    <property type="match status" value="1"/>
</dbReference>
<dbReference type="InterPro" id="IPR010099">
    <property type="entry name" value="SDR39U1"/>
</dbReference>